<protein>
    <submittedName>
        <fullName evidence="1">Uncharacterized protein</fullName>
    </submittedName>
</protein>
<evidence type="ECO:0000313" key="2">
    <source>
        <dbReference type="Proteomes" id="UP000184300"/>
    </source>
</evidence>
<evidence type="ECO:0000313" key="1">
    <source>
        <dbReference type="EMBL" id="OJJ78727.1"/>
    </source>
</evidence>
<dbReference type="Proteomes" id="UP000184300">
    <property type="component" value="Unassembled WGS sequence"/>
</dbReference>
<dbReference type="PANTHER" id="PTHR14614">
    <property type="entry name" value="HEPATOCELLULAR CARCINOMA-ASSOCIATED ANTIGEN"/>
    <property type="match status" value="1"/>
</dbReference>
<accession>A0A1L9V473</accession>
<dbReference type="InterPro" id="IPR029063">
    <property type="entry name" value="SAM-dependent_MTases_sf"/>
</dbReference>
<proteinExistence type="predicted"/>
<organism evidence="1 2">
    <name type="scientific">Aspergillus glaucus CBS 516.65</name>
    <dbReference type="NCBI Taxonomy" id="1160497"/>
    <lineage>
        <taxon>Eukaryota</taxon>
        <taxon>Fungi</taxon>
        <taxon>Dikarya</taxon>
        <taxon>Ascomycota</taxon>
        <taxon>Pezizomycotina</taxon>
        <taxon>Eurotiomycetes</taxon>
        <taxon>Eurotiomycetidae</taxon>
        <taxon>Eurotiales</taxon>
        <taxon>Aspergillaceae</taxon>
        <taxon>Aspergillus</taxon>
        <taxon>Aspergillus subgen. Aspergillus</taxon>
    </lineage>
</organism>
<dbReference type="RefSeq" id="XP_022395425.1">
    <property type="nucleotide sequence ID" value="XM_022547946.1"/>
</dbReference>
<keyword evidence="2" id="KW-1185">Reference proteome</keyword>
<name>A0A1L9V473_ASPGL</name>
<dbReference type="InterPro" id="IPR019410">
    <property type="entry name" value="Methyltransf_16"/>
</dbReference>
<dbReference type="VEuPathDB" id="FungiDB:ASPGLDRAFT_53318"/>
<sequence>MLRSRLRNLPCQRPSACSVPAPDLLHEDVNTEINESLEDIFEASRTHLFPDNPRLYLGGPGEQLLYNTCWGDLTVMVPTYPSLSDQHLEENDIKLTEKDGQPDQVNQARKLFAHYLWNGALVVAEGVEDAYSNSGEANPKQEEAREIWQVEGESVLELGAGAALPSLICALAKAATVVATDHPVSPALGGAITFNMDHNLRNRPELATAHVSTHPHEWGLFSDSFSQQNQSAFTRIIATDCFWLHSQHENLARSLQWFLAPGGKVWVVSELYVGRQVVAGFFETVLGMGFEIESISERDLAAYMDCGIEIRREWVPGRESDDSESWRRWCVVAILKWDARF</sequence>
<dbReference type="PANTHER" id="PTHR14614:SF104">
    <property type="entry name" value="N-METHYLTRANSFERASE, PUTATIVE (AFU_ORTHOLOGUE AFUA_1G17750)-RELATED"/>
    <property type="match status" value="1"/>
</dbReference>
<dbReference type="Pfam" id="PF10294">
    <property type="entry name" value="Methyltransf_16"/>
    <property type="match status" value="1"/>
</dbReference>
<dbReference type="AlphaFoldDB" id="A0A1L9V473"/>
<reference evidence="2" key="1">
    <citation type="journal article" date="2017" name="Genome Biol.">
        <title>Comparative genomics reveals high biological diversity and specific adaptations in the industrially and medically important fungal genus Aspergillus.</title>
        <authorList>
            <person name="de Vries R.P."/>
            <person name="Riley R."/>
            <person name="Wiebenga A."/>
            <person name="Aguilar-Osorio G."/>
            <person name="Amillis S."/>
            <person name="Uchima C.A."/>
            <person name="Anderluh G."/>
            <person name="Asadollahi M."/>
            <person name="Askin M."/>
            <person name="Barry K."/>
            <person name="Battaglia E."/>
            <person name="Bayram O."/>
            <person name="Benocci T."/>
            <person name="Braus-Stromeyer S.A."/>
            <person name="Caldana C."/>
            <person name="Canovas D."/>
            <person name="Cerqueira G.C."/>
            <person name="Chen F."/>
            <person name="Chen W."/>
            <person name="Choi C."/>
            <person name="Clum A."/>
            <person name="Dos Santos R.A."/>
            <person name="Damasio A.R."/>
            <person name="Diallinas G."/>
            <person name="Emri T."/>
            <person name="Fekete E."/>
            <person name="Flipphi M."/>
            <person name="Freyberg S."/>
            <person name="Gallo A."/>
            <person name="Gournas C."/>
            <person name="Habgood R."/>
            <person name="Hainaut M."/>
            <person name="Harispe M.L."/>
            <person name="Henrissat B."/>
            <person name="Hilden K.S."/>
            <person name="Hope R."/>
            <person name="Hossain A."/>
            <person name="Karabika E."/>
            <person name="Karaffa L."/>
            <person name="Karanyi Z."/>
            <person name="Krasevec N."/>
            <person name="Kuo A."/>
            <person name="Kusch H."/>
            <person name="LaButti K."/>
            <person name="Lagendijk E.L."/>
            <person name="Lapidus A."/>
            <person name="Levasseur A."/>
            <person name="Lindquist E."/>
            <person name="Lipzen A."/>
            <person name="Logrieco A.F."/>
            <person name="MacCabe A."/>
            <person name="Maekelae M.R."/>
            <person name="Malavazi I."/>
            <person name="Melin P."/>
            <person name="Meyer V."/>
            <person name="Mielnichuk N."/>
            <person name="Miskei M."/>
            <person name="Molnar A.P."/>
            <person name="Mule G."/>
            <person name="Ngan C.Y."/>
            <person name="Orejas M."/>
            <person name="Orosz E."/>
            <person name="Ouedraogo J.P."/>
            <person name="Overkamp K.M."/>
            <person name="Park H.-S."/>
            <person name="Perrone G."/>
            <person name="Piumi F."/>
            <person name="Punt P.J."/>
            <person name="Ram A.F."/>
            <person name="Ramon A."/>
            <person name="Rauscher S."/>
            <person name="Record E."/>
            <person name="Riano-Pachon D.M."/>
            <person name="Robert V."/>
            <person name="Roehrig J."/>
            <person name="Ruller R."/>
            <person name="Salamov A."/>
            <person name="Salih N.S."/>
            <person name="Samson R.A."/>
            <person name="Sandor E."/>
            <person name="Sanguinetti M."/>
            <person name="Schuetze T."/>
            <person name="Sepcic K."/>
            <person name="Shelest E."/>
            <person name="Sherlock G."/>
            <person name="Sophianopoulou V."/>
            <person name="Squina F.M."/>
            <person name="Sun H."/>
            <person name="Susca A."/>
            <person name="Todd R.B."/>
            <person name="Tsang A."/>
            <person name="Unkles S.E."/>
            <person name="van de Wiele N."/>
            <person name="van Rossen-Uffink D."/>
            <person name="Oliveira J.V."/>
            <person name="Vesth T.C."/>
            <person name="Visser J."/>
            <person name="Yu J.-H."/>
            <person name="Zhou M."/>
            <person name="Andersen M.R."/>
            <person name="Archer D.B."/>
            <person name="Baker S.E."/>
            <person name="Benoit I."/>
            <person name="Brakhage A.A."/>
            <person name="Braus G.H."/>
            <person name="Fischer R."/>
            <person name="Frisvad J.C."/>
            <person name="Goldman G.H."/>
            <person name="Houbraken J."/>
            <person name="Oakley B."/>
            <person name="Pocsi I."/>
            <person name="Scazzocchio C."/>
            <person name="Seiboth B."/>
            <person name="vanKuyk P.A."/>
            <person name="Wortman J."/>
            <person name="Dyer P.S."/>
            <person name="Grigoriev I.V."/>
        </authorList>
    </citation>
    <scope>NUCLEOTIDE SEQUENCE [LARGE SCALE GENOMIC DNA]</scope>
    <source>
        <strain evidence="2">CBS 516.65</strain>
    </source>
</reference>
<gene>
    <name evidence="1" type="ORF">ASPGLDRAFT_53318</name>
</gene>
<dbReference type="EMBL" id="KV878928">
    <property type="protein sequence ID" value="OJJ78727.1"/>
    <property type="molecule type" value="Genomic_DNA"/>
</dbReference>
<dbReference type="GO" id="GO:0005737">
    <property type="term" value="C:cytoplasm"/>
    <property type="evidence" value="ECO:0007669"/>
    <property type="project" value="TreeGrafter"/>
</dbReference>
<dbReference type="Gene3D" id="3.40.50.150">
    <property type="entry name" value="Vaccinia Virus protein VP39"/>
    <property type="match status" value="1"/>
</dbReference>
<dbReference type="GO" id="GO:0008757">
    <property type="term" value="F:S-adenosylmethionine-dependent methyltransferase activity"/>
    <property type="evidence" value="ECO:0007669"/>
    <property type="project" value="UniProtKB-ARBA"/>
</dbReference>
<dbReference type="GeneID" id="34464207"/>
<dbReference type="SUPFAM" id="SSF53335">
    <property type="entry name" value="S-adenosyl-L-methionine-dependent methyltransferases"/>
    <property type="match status" value="1"/>
</dbReference>
<dbReference type="OrthoDB" id="2106152at2759"/>